<accession>A0A9D4TD99</accession>
<protein>
    <recommendedName>
        <fullName evidence="3">DDE Tnp4 domain-containing protein</fullName>
    </recommendedName>
</protein>
<comment type="caution">
    <text evidence="1">The sequence shown here is derived from an EMBL/GenBank/DDBJ whole genome shotgun (WGS) entry which is preliminary data.</text>
</comment>
<evidence type="ECO:0000313" key="2">
    <source>
        <dbReference type="Proteomes" id="UP000821837"/>
    </source>
</evidence>
<keyword evidence="2" id="KW-1185">Reference proteome</keyword>
<reference evidence="1" key="2">
    <citation type="submission" date="2021-09" db="EMBL/GenBank/DDBJ databases">
        <authorList>
            <person name="Jia N."/>
            <person name="Wang J."/>
            <person name="Shi W."/>
            <person name="Du L."/>
            <person name="Sun Y."/>
            <person name="Zhan W."/>
            <person name="Jiang J."/>
            <person name="Wang Q."/>
            <person name="Zhang B."/>
            <person name="Ji P."/>
            <person name="Sakyi L.B."/>
            <person name="Cui X."/>
            <person name="Yuan T."/>
            <person name="Jiang B."/>
            <person name="Yang W."/>
            <person name="Lam T.T.-Y."/>
            <person name="Chang Q."/>
            <person name="Ding S."/>
            <person name="Wang X."/>
            <person name="Zhu J."/>
            <person name="Ruan X."/>
            <person name="Zhao L."/>
            <person name="Wei J."/>
            <person name="Que T."/>
            <person name="Du C."/>
            <person name="Cheng J."/>
            <person name="Dai P."/>
            <person name="Han X."/>
            <person name="Huang E."/>
            <person name="Gao Y."/>
            <person name="Liu J."/>
            <person name="Shao H."/>
            <person name="Ye R."/>
            <person name="Li L."/>
            <person name="Wei W."/>
            <person name="Wang X."/>
            <person name="Wang C."/>
            <person name="Huo Q."/>
            <person name="Li W."/>
            <person name="Guo W."/>
            <person name="Chen H."/>
            <person name="Chen S."/>
            <person name="Zhou L."/>
            <person name="Zhou L."/>
            <person name="Ni X."/>
            <person name="Tian J."/>
            <person name="Zhou Y."/>
            <person name="Sheng Y."/>
            <person name="Liu T."/>
            <person name="Pan Y."/>
            <person name="Xia L."/>
            <person name="Li J."/>
            <person name="Zhao F."/>
            <person name="Cao W."/>
        </authorList>
    </citation>
    <scope>NUCLEOTIDE SEQUENCE</scope>
    <source>
        <strain evidence="1">Rsan-2018</strain>
        <tissue evidence="1">Larvae</tissue>
    </source>
</reference>
<dbReference type="AlphaFoldDB" id="A0A9D4TD99"/>
<proteinExistence type="predicted"/>
<dbReference type="EMBL" id="JABSTV010000612">
    <property type="protein sequence ID" value="KAH7986027.1"/>
    <property type="molecule type" value="Genomic_DNA"/>
</dbReference>
<dbReference type="Proteomes" id="UP000821837">
    <property type="component" value="Unassembled WGS sequence"/>
</dbReference>
<name>A0A9D4TD99_RHISA</name>
<evidence type="ECO:0008006" key="3">
    <source>
        <dbReference type="Google" id="ProtNLM"/>
    </source>
</evidence>
<evidence type="ECO:0000313" key="1">
    <source>
        <dbReference type="EMBL" id="KAH7986027.1"/>
    </source>
</evidence>
<organism evidence="1 2">
    <name type="scientific">Rhipicephalus sanguineus</name>
    <name type="common">Brown dog tick</name>
    <name type="synonym">Ixodes sanguineus</name>
    <dbReference type="NCBI Taxonomy" id="34632"/>
    <lineage>
        <taxon>Eukaryota</taxon>
        <taxon>Metazoa</taxon>
        <taxon>Ecdysozoa</taxon>
        <taxon>Arthropoda</taxon>
        <taxon>Chelicerata</taxon>
        <taxon>Arachnida</taxon>
        <taxon>Acari</taxon>
        <taxon>Parasitiformes</taxon>
        <taxon>Ixodida</taxon>
        <taxon>Ixodoidea</taxon>
        <taxon>Ixodidae</taxon>
        <taxon>Rhipicephalinae</taxon>
        <taxon>Rhipicephalus</taxon>
        <taxon>Rhipicephalus</taxon>
    </lineage>
</organism>
<sequence length="166" mass="18251">MAFRVGIETARNVIIETCTVLWEVLSPGYMKTPTEQDWREIADGFCSRWQFPNCLGAVDGKHIQIKCPRNAGSMYFNYKTSKDTFGTVSGGAWRQGPESTTVFGLEKPKARNCAKVANAGQAGAHQSAYQQTHDEIFDNFILAHNGLVTPAEPASAQQGHQPSDRS</sequence>
<gene>
    <name evidence="1" type="ORF">HPB52_025250</name>
</gene>
<reference evidence="1" key="1">
    <citation type="journal article" date="2020" name="Cell">
        <title>Large-Scale Comparative Analyses of Tick Genomes Elucidate Their Genetic Diversity and Vector Capacities.</title>
        <authorList>
            <consortium name="Tick Genome and Microbiome Consortium (TIGMIC)"/>
            <person name="Jia N."/>
            <person name="Wang J."/>
            <person name="Shi W."/>
            <person name="Du L."/>
            <person name="Sun Y."/>
            <person name="Zhan W."/>
            <person name="Jiang J.F."/>
            <person name="Wang Q."/>
            <person name="Zhang B."/>
            <person name="Ji P."/>
            <person name="Bell-Sakyi L."/>
            <person name="Cui X.M."/>
            <person name="Yuan T.T."/>
            <person name="Jiang B.G."/>
            <person name="Yang W.F."/>
            <person name="Lam T.T."/>
            <person name="Chang Q.C."/>
            <person name="Ding S.J."/>
            <person name="Wang X.J."/>
            <person name="Zhu J.G."/>
            <person name="Ruan X.D."/>
            <person name="Zhao L."/>
            <person name="Wei J.T."/>
            <person name="Ye R.Z."/>
            <person name="Que T.C."/>
            <person name="Du C.H."/>
            <person name="Zhou Y.H."/>
            <person name="Cheng J.X."/>
            <person name="Dai P.F."/>
            <person name="Guo W.B."/>
            <person name="Han X.H."/>
            <person name="Huang E.J."/>
            <person name="Li L.F."/>
            <person name="Wei W."/>
            <person name="Gao Y.C."/>
            <person name="Liu J.Z."/>
            <person name="Shao H.Z."/>
            <person name="Wang X."/>
            <person name="Wang C.C."/>
            <person name="Yang T.C."/>
            <person name="Huo Q.B."/>
            <person name="Li W."/>
            <person name="Chen H.Y."/>
            <person name="Chen S.E."/>
            <person name="Zhou L.G."/>
            <person name="Ni X.B."/>
            <person name="Tian J.H."/>
            <person name="Sheng Y."/>
            <person name="Liu T."/>
            <person name="Pan Y.S."/>
            <person name="Xia L.Y."/>
            <person name="Li J."/>
            <person name="Zhao F."/>
            <person name="Cao W.C."/>
        </authorList>
    </citation>
    <scope>NUCLEOTIDE SEQUENCE</scope>
    <source>
        <strain evidence="1">Rsan-2018</strain>
    </source>
</reference>